<reference evidence="1" key="1">
    <citation type="journal article" date="2019" name="bioRxiv">
        <title>The Genome of the Zebra Mussel, Dreissena polymorpha: A Resource for Invasive Species Research.</title>
        <authorList>
            <person name="McCartney M.A."/>
            <person name="Auch B."/>
            <person name="Kono T."/>
            <person name="Mallez S."/>
            <person name="Zhang Y."/>
            <person name="Obille A."/>
            <person name="Becker A."/>
            <person name="Abrahante J.E."/>
            <person name="Garbe J."/>
            <person name="Badalamenti J.P."/>
            <person name="Herman A."/>
            <person name="Mangelson H."/>
            <person name="Liachko I."/>
            <person name="Sullivan S."/>
            <person name="Sone E.D."/>
            <person name="Koren S."/>
            <person name="Silverstein K.A.T."/>
            <person name="Beckman K.B."/>
            <person name="Gohl D.M."/>
        </authorList>
    </citation>
    <scope>NUCLEOTIDE SEQUENCE</scope>
    <source>
        <strain evidence="1">Duluth1</strain>
        <tissue evidence="1">Whole animal</tissue>
    </source>
</reference>
<keyword evidence="2" id="KW-1185">Reference proteome</keyword>
<reference evidence="1" key="2">
    <citation type="submission" date="2020-11" db="EMBL/GenBank/DDBJ databases">
        <authorList>
            <person name="McCartney M.A."/>
            <person name="Auch B."/>
            <person name="Kono T."/>
            <person name="Mallez S."/>
            <person name="Becker A."/>
            <person name="Gohl D.M."/>
            <person name="Silverstein K.A.T."/>
            <person name="Koren S."/>
            <person name="Bechman K.B."/>
            <person name="Herman A."/>
            <person name="Abrahante J.E."/>
            <person name="Garbe J."/>
        </authorList>
    </citation>
    <scope>NUCLEOTIDE SEQUENCE</scope>
    <source>
        <strain evidence="1">Duluth1</strain>
        <tissue evidence="1">Whole animal</tissue>
    </source>
</reference>
<name>A0A9D4C3B5_DREPO</name>
<dbReference type="AlphaFoldDB" id="A0A9D4C3B5"/>
<comment type="caution">
    <text evidence="1">The sequence shown here is derived from an EMBL/GenBank/DDBJ whole genome shotgun (WGS) entry which is preliminary data.</text>
</comment>
<organism evidence="1 2">
    <name type="scientific">Dreissena polymorpha</name>
    <name type="common">Zebra mussel</name>
    <name type="synonym">Mytilus polymorpha</name>
    <dbReference type="NCBI Taxonomy" id="45954"/>
    <lineage>
        <taxon>Eukaryota</taxon>
        <taxon>Metazoa</taxon>
        <taxon>Spiralia</taxon>
        <taxon>Lophotrochozoa</taxon>
        <taxon>Mollusca</taxon>
        <taxon>Bivalvia</taxon>
        <taxon>Autobranchia</taxon>
        <taxon>Heteroconchia</taxon>
        <taxon>Euheterodonta</taxon>
        <taxon>Imparidentia</taxon>
        <taxon>Neoheterodontei</taxon>
        <taxon>Myida</taxon>
        <taxon>Dreissenoidea</taxon>
        <taxon>Dreissenidae</taxon>
        <taxon>Dreissena</taxon>
    </lineage>
</organism>
<proteinExistence type="predicted"/>
<evidence type="ECO:0000313" key="1">
    <source>
        <dbReference type="EMBL" id="KAH3716362.1"/>
    </source>
</evidence>
<protein>
    <submittedName>
        <fullName evidence="1">Uncharacterized protein</fullName>
    </submittedName>
</protein>
<dbReference type="EMBL" id="JAIWYP010000013">
    <property type="protein sequence ID" value="KAH3716362.1"/>
    <property type="molecule type" value="Genomic_DNA"/>
</dbReference>
<evidence type="ECO:0000313" key="2">
    <source>
        <dbReference type="Proteomes" id="UP000828390"/>
    </source>
</evidence>
<accession>A0A9D4C3B5</accession>
<dbReference type="Proteomes" id="UP000828390">
    <property type="component" value="Unassembled WGS sequence"/>
</dbReference>
<gene>
    <name evidence="1" type="ORF">DPMN_059083</name>
</gene>
<sequence>MIMQSAMLYSLIQRMAVLHSYYYMPFYKFVEMFTGVIKSRDRGKGTQGRSIEPCPGKTGLIACV</sequence>